<name>U5QRN8_GLOK1</name>
<dbReference type="STRING" id="1183438.GKIL_4048"/>
<keyword evidence="2" id="KW-1185">Reference proteome</keyword>
<protein>
    <submittedName>
        <fullName evidence="1">Uncharacterized protein</fullName>
    </submittedName>
</protein>
<dbReference type="RefSeq" id="WP_023175634.1">
    <property type="nucleotide sequence ID" value="NC_022600.1"/>
</dbReference>
<evidence type="ECO:0000313" key="1">
    <source>
        <dbReference type="EMBL" id="AGY60294.1"/>
    </source>
</evidence>
<evidence type="ECO:0000313" key="2">
    <source>
        <dbReference type="Proteomes" id="UP000017396"/>
    </source>
</evidence>
<gene>
    <name evidence="1" type="ORF">GKIL_4048</name>
</gene>
<accession>U5QRN8</accession>
<sequence>MEERMDRAEQRLDHHGGLLAELRTATLSNTRNLDRLLDINERFITSMGEAISGLRTITSRLDEAVEELRASNRRQEAINDYLLRNDRERSEGNTDG</sequence>
<dbReference type="KEGG" id="glj:GKIL_4048"/>
<organism evidence="1 2">
    <name type="scientific">Gloeobacter kilaueensis (strain ATCC BAA-2537 / CCAP 1431/1 / ULC 316 / JS1)</name>
    <dbReference type="NCBI Taxonomy" id="1183438"/>
    <lineage>
        <taxon>Bacteria</taxon>
        <taxon>Bacillati</taxon>
        <taxon>Cyanobacteriota</taxon>
        <taxon>Cyanophyceae</taxon>
        <taxon>Gloeobacterales</taxon>
        <taxon>Gloeobacteraceae</taxon>
        <taxon>Gloeobacter</taxon>
    </lineage>
</organism>
<dbReference type="Proteomes" id="UP000017396">
    <property type="component" value="Chromosome"/>
</dbReference>
<dbReference type="AlphaFoldDB" id="U5QRN8"/>
<proteinExistence type="predicted"/>
<dbReference type="EMBL" id="CP003587">
    <property type="protein sequence ID" value="AGY60294.1"/>
    <property type="molecule type" value="Genomic_DNA"/>
</dbReference>
<reference evidence="1 2" key="1">
    <citation type="journal article" date="2013" name="PLoS ONE">
        <title>Cultivation and Complete Genome Sequencing of Gloeobacter kilaueensis sp. nov., from a Lava Cave in Kilauea Caldera, Hawai'i.</title>
        <authorList>
            <person name="Saw J.H."/>
            <person name="Schatz M."/>
            <person name="Brown M.V."/>
            <person name="Kunkel D.D."/>
            <person name="Foster J.S."/>
            <person name="Shick H."/>
            <person name="Christensen S."/>
            <person name="Hou S."/>
            <person name="Wan X."/>
            <person name="Donachie S.P."/>
        </authorList>
    </citation>
    <scope>NUCLEOTIDE SEQUENCE [LARGE SCALE GENOMIC DNA]</scope>
    <source>
        <strain evidence="2">JS</strain>
    </source>
</reference>
<dbReference type="HOGENOM" id="CLU_179210_0_0_3"/>